<keyword evidence="9" id="KW-0472">Membrane</keyword>
<dbReference type="SUPFAM" id="SSF55961">
    <property type="entry name" value="Bet v1-like"/>
    <property type="match status" value="1"/>
</dbReference>
<evidence type="ECO:0000313" key="13">
    <source>
        <dbReference type="Proteomes" id="UP001291309"/>
    </source>
</evidence>
<feature type="region of interest" description="Disordered" evidence="10">
    <location>
        <begin position="336"/>
        <end position="368"/>
    </location>
</feature>
<protein>
    <submittedName>
        <fullName evidence="12">Rieske 2Fe-2S domain-containing protein</fullName>
    </submittedName>
</protein>
<evidence type="ECO:0000256" key="4">
    <source>
        <dbReference type="ARBA" id="ARBA00022723"/>
    </source>
</evidence>
<keyword evidence="2" id="KW-0812">Transmembrane</keyword>
<gene>
    <name evidence="12" type="ORF">SYV04_40295</name>
</gene>
<comment type="subcellular location">
    <subcellularLocation>
        <location evidence="1">Membrane</location>
    </subcellularLocation>
</comment>
<keyword evidence="8" id="KW-0411">Iron-sulfur</keyword>
<dbReference type="InterPro" id="IPR044043">
    <property type="entry name" value="VanA_C_cat"/>
</dbReference>
<dbReference type="InterPro" id="IPR017941">
    <property type="entry name" value="Rieske_2Fe-2S"/>
</dbReference>
<dbReference type="EMBL" id="JAXIVS010000022">
    <property type="protein sequence ID" value="MDY7232696.1"/>
    <property type="molecule type" value="Genomic_DNA"/>
</dbReference>
<keyword evidence="4" id="KW-0479">Metal-binding</keyword>
<evidence type="ECO:0000256" key="10">
    <source>
        <dbReference type="SAM" id="MobiDB-lite"/>
    </source>
</evidence>
<evidence type="ECO:0000259" key="11">
    <source>
        <dbReference type="PROSITE" id="PS51296"/>
    </source>
</evidence>
<evidence type="ECO:0000256" key="6">
    <source>
        <dbReference type="ARBA" id="ARBA00023002"/>
    </source>
</evidence>
<keyword evidence="6" id="KW-0560">Oxidoreductase</keyword>
<comment type="caution">
    <text evidence="12">The sequence shown here is derived from an EMBL/GenBank/DDBJ whole genome shotgun (WGS) entry which is preliminary data.</text>
</comment>
<dbReference type="RefSeq" id="WP_321551410.1">
    <property type="nucleotide sequence ID" value="NZ_JAXIVS010000022.1"/>
</dbReference>
<dbReference type="PANTHER" id="PTHR21266:SF32">
    <property type="entry name" value="CHOLESTEROL 7-DESATURASE NVD"/>
    <property type="match status" value="1"/>
</dbReference>
<feature type="domain" description="Rieske" evidence="11">
    <location>
        <begin position="5"/>
        <end position="110"/>
    </location>
</feature>
<keyword evidence="5" id="KW-1133">Transmembrane helix</keyword>
<evidence type="ECO:0000256" key="9">
    <source>
        <dbReference type="ARBA" id="ARBA00023136"/>
    </source>
</evidence>
<reference evidence="12 13" key="1">
    <citation type="submission" date="2023-12" db="EMBL/GenBank/DDBJ databases">
        <title>the genome sequence of Hyalangium sp. s54d21.</title>
        <authorList>
            <person name="Zhang X."/>
        </authorList>
    </citation>
    <scope>NUCLEOTIDE SEQUENCE [LARGE SCALE GENOMIC DNA]</scope>
    <source>
        <strain evidence="13">s54d21</strain>
    </source>
</reference>
<evidence type="ECO:0000256" key="5">
    <source>
        <dbReference type="ARBA" id="ARBA00022989"/>
    </source>
</evidence>
<dbReference type="PANTHER" id="PTHR21266">
    <property type="entry name" value="IRON-SULFUR DOMAIN CONTAINING PROTEIN"/>
    <property type="match status" value="1"/>
</dbReference>
<name>A0ABU5HHI4_9BACT</name>
<dbReference type="Gene3D" id="3.90.380.10">
    <property type="entry name" value="Naphthalene 1,2-dioxygenase Alpha Subunit, Chain A, domain 1"/>
    <property type="match status" value="1"/>
</dbReference>
<dbReference type="InterPro" id="IPR036922">
    <property type="entry name" value="Rieske_2Fe-2S_sf"/>
</dbReference>
<evidence type="ECO:0000256" key="7">
    <source>
        <dbReference type="ARBA" id="ARBA00023004"/>
    </source>
</evidence>
<keyword evidence="13" id="KW-1185">Reference proteome</keyword>
<evidence type="ECO:0000256" key="1">
    <source>
        <dbReference type="ARBA" id="ARBA00004370"/>
    </source>
</evidence>
<organism evidence="12 13">
    <name type="scientific">Hyalangium rubrum</name>
    <dbReference type="NCBI Taxonomy" id="3103134"/>
    <lineage>
        <taxon>Bacteria</taxon>
        <taxon>Pseudomonadati</taxon>
        <taxon>Myxococcota</taxon>
        <taxon>Myxococcia</taxon>
        <taxon>Myxococcales</taxon>
        <taxon>Cystobacterineae</taxon>
        <taxon>Archangiaceae</taxon>
        <taxon>Hyalangium</taxon>
    </lineage>
</organism>
<evidence type="ECO:0000313" key="12">
    <source>
        <dbReference type="EMBL" id="MDY7232696.1"/>
    </source>
</evidence>
<dbReference type="Gene3D" id="2.102.10.10">
    <property type="entry name" value="Rieske [2Fe-2S] iron-sulphur domain"/>
    <property type="match status" value="1"/>
</dbReference>
<accession>A0ABU5HHI4</accession>
<evidence type="ECO:0000256" key="3">
    <source>
        <dbReference type="ARBA" id="ARBA00022714"/>
    </source>
</evidence>
<keyword evidence="3" id="KW-0001">2Fe-2S</keyword>
<sequence>MRDAWYPVLLSKELPGGQPLPVKLFGDPLVLFRDESGQPACFLDACPHRFVPLSLGKVRRGRLACAYHGWQYNGAGRCVHLPLLPEGQSIPRTAVAHAYPCMEREGAVWIWPGDPRRAAASPLPLPTELPEGFELTNQLHKRIPSRYDYLIEHVLDLPHFFQVHAATLLRLYPASRKSLPEVVDVQESAEEMTVRFYYQIFSQRLPVTMKIFRPCHMRVDMALPGGRSFTALFFNTPTDETHTRGNMFVYRGFLTAPVLRQLSNWLLELTFYKAINEDMHLLSGQMENLAMKAKSTTGYFFDALLNRYHRWQRHADEQDLWFQGFEHARQRCAASPALESAAVPPEVEAAPAGPAPWGRPPAFGGSDR</sequence>
<evidence type="ECO:0000256" key="2">
    <source>
        <dbReference type="ARBA" id="ARBA00022692"/>
    </source>
</evidence>
<dbReference type="InterPro" id="IPR050584">
    <property type="entry name" value="Cholesterol_7-desaturase"/>
</dbReference>
<dbReference type="Proteomes" id="UP001291309">
    <property type="component" value="Unassembled WGS sequence"/>
</dbReference>
<feature type="compositionally biased region" description="Low complexity" evidence="10">
    <location>
        <begin position="336"/>
        <end position="352"/>
    </location>
</feature>
<dbReference type="PROSITE" id="PS51296">
    <property type="entry name" value="RIESKE"/>
    <property type="match status" value="1"/>
</dbReference>
<keyword evidence="7" id="KW-0408">Iron</keyword>
<dbReference type="SUPFAM" id="SSF50022">
    <property type="entry name" value="ISP domain"/>
    <property type="match status" value="1"/>
</dbReference>
<dbReference type="Pfam" id="PF00355">
    <property type="entry name" value="Rieske"/>
    <property type="match status" value="1"/>
</dbReference>
<proteinExistence type="predicted"/>
<evidence type="ECO:0000256" key="8">
    <source>
        <dbReference type="ARBA" id="ARBA00023014"/>
    </source>
</evidence>
<dbReference type="Pfam" id="PF19112">
    <property type="entry name" value="VanA_C"/>
    <property type="match status" value="1"/>
</dbReference>